<dbReference type="EMBL" id="JAPUUL010001189">
    <property type="protein sequence ID" value="KAJ8128094.1"/>
    <property type="molecule type" value="Genomic_DNA"/>
</dbReference>
<protein>
    <submittedName>
        <fullName evidence="1">Uncharacterized protein</fullName>
    </submittedName>
</protein>
<evidence type="ECO:0000313" key="1">
    <source>
        <dbReference type="EMBL" id="KAJ8128094.1"/>
    </source>
</evidence>
<dbReference type="Proteomes" id="UP001153332">
    <property type="component" value="Unassembled WGS sequence"/>
</dbReference>
<evidence type="ECO:0000313" key="2">
    <source>
        <dbReference type="Proteomes" id="UP001153332"/>
    </source>
</evidence>
<comment type="caution">
    <text evidence="1">The sequence shown here is derived from an EMBL/GenBank/DDBJ whole genome shotgun (WGS) entry which is preliminary data.</text>
</comment>
<name>A0ACC2JL70_9PEZI</name>
<proteinExistence type="predicted"/>
<keyword evidence="2" id="KW-1185">Reference proteome</keyword>
<sequence length="574" mass="65393">MKESSHAVAMSKSYPSPESEKDAAISMASTGSATSPATERDSKSCEPVSTKAKRRGNRRQKSHSPEVWDALKQDIAQLYLKENRTLEDVMAVLREERGFCASPKMYKTKLGQWQFFKNNRKCDIATLLHLEQQRLKMGKGTSFHRNEKLVDIRGYMKRKGLHDADLLEQAQSSDLPPTLRCQTPPPPPPPSSPPSLLREILPPDDFVLQEAYLHWSLDHPLMPPKLDAKYFEELDRYHKSEAMRSVALLTHACWLLTIGKIDEGGTLCRRAFDTIGHVLDGSAHFAVYELFGAVSRYPDPGVYKLLWSFLASLAQKRGVNDKLRQLLAAFSKLAQDFGLEHNVAMLQWGRRFSSTQSNGMFDGKPFDYTLIQPWDVLPMDKSYYHRYYLNQKQWKADEIPTATIYGADGDGNVWNLRADLLIIFGNQTSWMDDRISEIALKLLSQVPLDHPMPRYLQFVCLYAQALNLRALCRGSRAKYNTNHKLARALLGQAAEVQLETWHGGKNYYETLTLLESWHQEAGDVNEARNTLETGYLCKLREANEGSTIIVYYYLGQQSSKGQSKWENSDARYPL</sequence>
<organism evidence="1 2">
    <name type="scientific">Lasiodiplodia mahajangana</name>
    <dbReference type="NCBI Taxonomy" id="1108764"/>
    <lineage>
        <taxon>Eukaryota</taxon>
        <taxon>Fungi</taxon>
        <taxon>Dikarya</taxon>
        <taxon>Ascomycota</taxon>
        <taxon>Pezizomycotina</taxon>
        <taxon>Dothideomycetes</taxon>
        <taxon>Dothideomycetes incertae sedis</taxon>
        <taxon>Botryosphaeriales</taxon>
        <taxon>Botryosphaeriaceae</taxon>
        <taxon>Lasiodiplodia</taxon>
    </lineage>
</organism>
<accession>A0ACC2JL70</accession>
<reference evidence="1" key="1">
    <citation type="submission" date="2022-12" db="EMBL/GenBank/DDBJ databases">
        <title>Genome Sequence of Lasiodiplodia mahajangana.</title>
        <authorList>
            <person name="Buettner E."/>
        </authorList>
    </citation>
    <scope>NUCLEOTIDE SEQUENCE</scope>
    <source>
        <strain evidence="1">VT137</strain>
    </source>
</reference>
<gene>
    <name evidence="1" type="ORF">O1611_g5543</name>
</gene>